<comment type="caution">
    <text evidence="1">The sequence shown here is derived from an EMBL/GenBank/DDBJ whole genome shotgun (WGS) entry which is preliminary data.</text>
</comment>
<keyword evidence="2" id="KW-1185">Reference proteome</keyword>
<reference evidence="1" key="2">
    <citation type="submission" date="2023-02" db="EMBL/GenBank/DDBJ databases">
        <authorList>
            <consortium name="DOE Joint Genome Institute"/>
            <person name="Mondo S.J."/>
            <person name="Chang Y."/>
            <person name="Wang Y."/>
            <person name="Ahrendt S."/>
            <person name="Andreopoulos W."/>
            <person name="Barry K."/>
            <person name="Beard J."/>
            <person name="Benny G.L."/>
            <person name="Blankenship S."/>
            <person name="Bonito G."/>
            <person name="Cuomo C."/>
            <person name="Desiro A."/>
            <person name="Gervers K.A."/>
            <person name="Hundley H."/>
            <person name="Kuo A."/>
            <person name="LaButti K."/>
            <person name="Lang B.F."/>
            <person name="Lipzen A."/>
            <person name="O'Donnell K."/>
            <person name="Pangilinan J."/>
            <person name="Reynolds N."/>
            <person name="Sandor L."/>
            <person name="Smith M.W."/>
            <person name="Tsang A."/>
            <person name="Grigoriev I.V."/>
            <person name="Stajich J.E."/>
            <person name="Spatafora J.W."/>
        </authorList>
    </citation>
    <scope>NUCLEOTIDE SEQUENCE</scope>
    <source>
        <strain evidence="1">RSA 2281</strain>
    </source>
</reference>
<sequence>MQLEYSLKKSKFTSKPETLQHQVSLSFTDMINNSRGSWFIGNNSGYSKRVSKKNNYQIAEPYPSKKQPKEVYYQRLECYYRILPFYNTHTPATKKTTDPDVRIYQYIAKNNTNNALSKKTEGKFPYMLHRSCMKTYKSSDENDIENTFIHCYLVDLLNIVFDMSDVFQMIVRGRYLHVDHVKLDMSAIANERVCNYLDAWCEGFGLVLKYKRFCRMTFIKTTVKHISKT</sequence>
<proteinExistence type="predicted"/>
<evidence type="ECO:0000313" key="2">
    <source>
        <dbReference type="Proteomes" id="UP001209540"/>
    </source>
</evidence>
<evidence type="ECO:0000313" key="1">
    <source>
        <dbReference type="EMBL" id="KAI9257955.1"/>
    </source>
</evidence>
<accession>A0AAD5K9Q3</accession>
<name>A0AAD5K9Q3_9FUNG</name>
<dbReference type="Proteomes" id="UP001209540">
    <property type="component" value="Unassembled WGS sequence"/>
</dbReference>
<organism evidence="1 2">
    <name type="scientific">Phascolomyces articulosus</name>
    <dbReference type="NCBI Taxonomy" id="60185"/>
    <lineage>
        <taxon>Eukaryota</taxon>
        <taxon>Fungi</taxon>
        <taxon>Fungi incertae sedis</taxon>
        <taxon>Mucoromycota</taxon>
        <taxon>Mucoromycotina</taxon>
        <taxon>Mucoromycetes</taxon>
        <taxon>Mucorales</taxon>
        <taxon>Lichtheimiaceae</taxon>
        <taxon>Phascolomyces</taxon>
    </lineage>
</organism>
<dbReference type="AlphaFoldDB" id="A0AAD5K9Q3"/>
<gene>
    <name evidence="1" type="ORF">BDA99DRAFT_538973</name>
</gene>
<protein>
    <submittedName>
        <fullName evidence="1">Uncharacterized protein</fullName>
    </submittedName>
</protein>
<reference evidence="1" key="1">
    <citation type="journal article" date="2022" name="IScience">
        <title>Evolution of zygomycete secretomes and the origins of terrestrial fungal ecologies.</title>
        <authorList>
            <person name="Chang Y."/>
            <person name="Wang Y."/>
            <person name="Mondo S."/>
            <person name="Ahrendt S."/>
            <person name="Andreopoulos W."/>
            <person name="Barry K."/>
            <person name="Beard J."/>
            <person name="Benny G.L."/>
            <person name="Blankenship S."/>
            <person name="Bonito G."/>
            <person name="Cuomo C."/>
            <person name="Desiro A."/>
            <person name="Gervers K.A."/>
            <person name="Hundley H."/>
            <person name="Kuo A."/>
            <person name="LaButti K."/>
            <person name="Lang B.F."/>
            <person name="Lipzen A."/>
            <person name="O'Donnell K."/>
            <person name="Pangilinan J."/>
            <person name="Reynolds N."/>
            <person name="Sandor L."/>
            <person name="Smith M.E."/>
            <person name="Tsang A."/>
            <person name="Grigoriev I.V."/>
            <person name="Stajich J.E."/>
            <person name="Spatafora J.W."/>
        </authorList>
    </citation>
    <scope>NUCLEOTIDE SEQUENCE</scope>
    <source>
        <strain evidence="1">RSA 2281</strain>
    </source>
</reference>
<dbReference type="EMBL" id="JAIXMP010000019">
    <property type="protein sequence ID" value="KAI9257955.1"/>
    <property type="molecule type" value="Genomic_DNA"/>
</dbReference>